<name>A0AAE1T9X5_9LAMI</name>
<organism evidence="1 2">
    <name type="scientific">Sesamum angolense</name>
    <dbReference type="NCBI Taxonomy" id="2727404"/>
    <lineage>
        <taxon>Eukaryota</taxon>
        <taxon>Viridiplantae</taxon>
        <taxon>Streptophyta</taxon>
        <taxon>Embryophyta</taxon>
        <taxon>Tracheophyta</taxon>
        <taxon>Spermatophyta</taxon>
        <taxon>Magnoliopsida</taxon>
        <taxon>eudicotyledons</taxon>
        <taxon>Gunneridae</taxon>
        <taxon>Pentapetalae</taxon>
        <taxon>asterids</taxon>
        <taxon>lamiids</taxon>
        <taxon>Lamiales</taxon>
        <taxon>Pedaliaceae</taxon>
        <taxon>Sesamum</taxon>
    </lineage>
</organism>
<reference evidence="1" key="1">
    <citation type="submission" date="2020-06" db="EMBL/GenBank/DDBJ databases">
        <authorList>
            <person name="Li T."/>
            <person name="Hu X."/>
            <person name="Zhang T."/>
            <person name="Song X."/>
            <person name="Zhang H."/>
            <person name="Dai N."/>
            <person name="Sheng W."/>
            <person name="Hou X."/>
            <person name="Wei L."/>
        </authorList>
    </citation>
    <scope>NUCLEOTIDE SEQUENCE</scope>
    <source>
        <strain evidence="1">K16</strain>
        <tissue evidence="1">Leaf</tissue>
    </source>
</reference>
<sequence length="325" mass="36215">MMRNEIDEPAIKGIHEYISTHRGLDSDLVFSQVGPACAGEAHWTAVKTILKHLRRTQVMFLVYSSGELVLVGYSDVSFQSHVDDAKSQSSFVCKLNSGVVAWKSSKQDTTTDSTIEAEYIVASGAAKELHKRRSRDLITNPSTFLDATISYERWWAEGVVIWKPVRFDRYDLSSSAPIVWDDWLLSHSSLRNLPSRGNKFSKFGVVLHASVPLKVIPLWDSDTICGFFSLRPFEGDYRVENVGSIKLQGHHERHGAVGGTVCGERSRGVLKGTSRMKCSKEQEVGLVLRDTKEKVLGTAYTAILCACVDEDVKWVAGHTSKMFQS</sequence>
<comment type="caution">
    <text evidence="1">The sequence shown here is derived from an EMBL/GenBank/DDBJ whole genome shotgun (WGS) entry which is preliminary data.</text>
</comment>
<dbReference type="PANTHER" id="PTHR11439:SF467">
    <property type="entry name" value="INTEGRASE CATALYTIC DOMAIN-CONTAINING PROTEIN"/>
    <property type="match status" value="1"/>
</dbReference>
<keyword evidence="2" id="KW-1185">Reference proteome</keyword>
<gene>
    <name evidence="1" type="ORF">Sango_2741000</name>
</gene>
<proteinExistence type="predicted"/>
<accession>A0AAE1T9X5</accession>
<protein>
    <submittedName>
        <fullName evidence="1">Uncharacterized protein</fullName>
    </submittedName>
</protein>
<dbReference type="EMBL" id="JACGWL010000465">
    <property type="protein sequence ID" value="KAK4383867.1"/>
    <property type="molecule type" value="Genomic_DNA"/>
</dbReference>
<evidence type="ECO:0000313" key="1">
    <source>
        <dbReference type="EMBL" id="KAK4383867.1"/>
    </source>
</evidence>
<dbReference type="PANTHER" id="PTHR11439">
    <property type="entry name" value="GAG-POL-RELATED RETROTRANSPOSON"/>
    <property type="match status" value="1"/>
</dbReference>
<dbReference type="CDD" id="cd09272">
    <property type="entry name" value="RNase_HI_RT_Ty1"/>
    <property type="match status" value="1"/>
</dbReference>
<dbReference type="Proteomes" id="UP001289374">
    <property type="component" value="Unassembled WGS sequence"/>
</dbReference>
<reference evidence="1" key="2">
    <citation type="journal article" date="2024" name="Plant">
        <title>Genomic evolution and insights into agronomic trait innovations of Sesamum species.</title>
        <authorList>
            <person name="Miao H."/>
            <person name="Wang L."/>
            <person name="Qu L."/>
            <person name="Liu H."/>
            <person name="Sun Y."/>
            <person name="Le M."/>
            <person name="Wang Q."/>
            <person name="Wei S."/>
            <person name="Zheng Y."/>
            <person name="Lin W."/>
            <person name="Duan Y."/>
            <person name="Cao H."/>
            <person name="Xiong S."/>
            <person name="Wang X."/>
            <person name="Wei L."/>
            <person name="Li C."/>
            <person name="Ma Q."/>
            <person name="Ju M."/>
            <person name="Zhao R."/>
            <person name="Li G."/>
            <person name="Mu C."/>
            <person name="Tian Q."/>
            <person name="Mei H."/>
            <person name="Zhang T."/>
            <person name="Gao T."/>
            <person name="Zhang H."/>
        </authorList>
    </citation>
    <scope>NUCLEOTIDE SEQUENCE</scope>
    <source>
        <strain evidence="1">K16</strain>
    </source>
</reference>
<evidence type="ECO:0000313" key="2">
    <source>
        <dbReference type="Proteomes" id="UP001289374"/>
    </source>
</evidence>
<dbReference type="AlphaFoldDB" id="A0AAE1T9X5"/>